<evidence type="ECO:0000313" key="2">
    <source>
        <dbReference type="Proteomes" id="UP001157439"/>
    </source>
</evidence>
<keyword evidence="2" id="KW-1185">Reference proteome</keyword>
<evidence type="ECO:0000313" key="1">
    <source>
        <dbReference type="EMBL" id="GLS84438.1"/>
    </source>
</evidence>
<dbReference type="Gene3D" id="3.30.70.860">
    <property type="match status" value="1"/>
</dbReference>
<dbReference type="Proteomes" id="UP001157439">
    <property type="component" value="Unassembled WGS sequence"/>
</dbReference>
<dbReference type="RefSeq" id="WP_158220729.1">
    <property type="nucleotide sequence ID" value="NZ_BSPO01000003.1"/>
</dbReference>
<protein>
    <recommendedName>
        <fullName evidence="3">DUF406 family protein</fullName>
    </recommendedName>
</protein>
<comment type="caution">
    <text evidence="1">The sequence shown here is derived from an EMBL/GenBank/DDBJ whole genome shotgun (WGS) entry which is preliminary data.</text>
</comment>
<evidence type="ECO:0008006" key="3">
    <source>
        <dbReference type="Google" id="ProtNLM"/>
    </source>
</evidence>
<dbReference type="AlphaFoldDB" id="A0AA37WXC9"/>
<sequence length="91" mass="10092">MSNDNPLTQVADCCGNFVEIGTVISETDTEMTLNFGDINEASLAQLELQRQAIVARFDNAQVKQVEANGQLQLQVIFEVAAEKLIYQMSLR</sequence>
<organism evidence="1 2">
    <name type="scientific">Paraferrimonas haliotis</name>
    <dbReference type="NCBI Taxonomy" id="2013866"/>
    <lineage>
        <taxon>Bacteria</taxon>
        <taxon>Pseudomonadati</taxon>
        <taxon>Pseudomonadota</taxon>
        <taxon>Gammaproteobacteria</taxon>
        <taxon>Alteromonadales</taxon>
        <taxon>Ferrimonadaceae</taxon>
        <taxon>Paraferrimonas</taxon>
    </lineage>
</organism>
<dbReference type="Pfam" id="PF04175">
    <property type="entry name" value="DUF406"/>
    <property type="match status" value="1"/>
</dbReference>
<dbReference type="InterPro" id="IPR035571">
    <property type="entry name" value="UPF0234-like_C"/>
</dbReference>
<accession>A0AA37WXC9</accession>
<gene>
    <name evidence="1" type="ORF">GCM10007894_24150</name>
</gene>
<name>A0AA37WXC9_9GAMM</name>
<dbReference type="EMBL" id="BSPO01000003">
    <property type="protein sequence ID" value="GLS84438.1"/>
    <property type="molecule type" value="Genomic_DNA"/>
</dbReference>
<reference evidence="1 2" key="1">
    <citation type="journal article" date="2014" name="Int. J. Syst. Evol. Microbiol.">
        <title>Complete genome sequence of Corynebacterium casei LMG S-19264T (=DSM 44701T), isolated from a smear-ripened cheese.</title>
        <authorList>
            <consortium name="US DOE Joint Genome Institute (JGI-PGF)"/>
            <person name="Walter F."/>
            <person name="Albersmeier A."/>
            <person name="Kalinowski J."/>
            <person name="Ruckert C."/>
        </authorList>
    </citation>
    <scope>NUCLEOTIDE SEQUENCE [LARGE SCALE GENOMIC DNA]</scope>
    <source>
        <strain evidence="1 2">NBRC 112785</strain>
    </source>
</reference>
<proteinExistence type="predicted"/>
<dbReference type="InterPro" id="IPR005272">
    <property type="entry name" value="DUF406"/>
</dbReference>